<accession>A0A067PLE5</accession>
<feature type="compositionally biased region" description="Polar residues" evidence="1">
    <location>
        <begin position="41"/>
        <end position="51"/>
    </location>
</feature>
<evidence type="ECO:0000313" key="3">
    <source>
        <dbReference type="Proteomes" id="UP000027265"/>
    </source>
</evidence>
<gene>
    <name evidence="2" type="ORF">JAAARDRAFT_38341</name>
</gene>
<name>A0A067PLE5_9AGAM</name>
<evidence type="ECO:0000256" key="1">
    <source>
        <dbReference type="SAM" id="MobiDB-lite"/>
    </source>
</evidence>
<keyword evidence="3" id="KW-1185">Reference proteome</keyword>
<reference evidence="3" key="1">
    <citation type="journal article" date="2014" name="Proc. Natl. Acad. Sci. U.S.A.">
        <title>Extensive sampling of basidiomycete genomes demonstrates inadequacy of the white-rot/brown-rot paradigm for wood decay fungi.</title>
        <authorList>
            <person name="Riley R."/>
            <person name="Salamov A.A."/>
            <person name="Brown D.W."/>
            <person name="Nagy L.G."/>
            <person name="Floudas D."/>
            <person name="Held B.W."/>
            <person name="Levasseur A."/>
            <person name="Lombard V."/>
            <person name="Morin E."/>
            <person name="Otillar R."/>
            <person name="Lindquist E.A."/>
            <person name="Sun H."/>
            <person name="LaButti K.M."/>
            <person name="Schmutz J."/>
            <person name="Jabbour D."/>
            <person name="Luo H."/>
            <person name="Baker S.E."/>
            <person name="Pisabarro A.G."/>
            <person name="Walton J.D."/>
            <person name="Blanchette R.A."/>
            <person name="Henrissat B."/>
            <person name="Martin F."/>
            <person name="Cullen D."/>
            <person name="Hibbett D.S."/>
            <person name="Grigoriev I.V."/>
        </authorList>
    </citation>
    <scope>NUCLEOTIDE SEQUENCE [LARGE SCALE GENOMIC DNA]</scope>
    <source>
        <strain evidence="3">MUCL 33604</strain>
    </source>
</reference>
<sequence>MDDNQIRVSWHRVLVVRLVAGGIVSLAFGQGPNGYPDNPNFARTCQSQNQKAEPKVPGLGRVE</sequence>
<organism evidence="2 3">
    <name type="scientific">Jaapia argillacea MUCL 33604</name>
    <dbReference type="NCBI Taxonomy" id="933084"/>
    <lineage>
        <taxon>Eukaryota</taxon>
        <taxon>Fungi</taxon>
        <taxon>Dikarya</taxon>
        <taxon>Basidiomycota</taxon>
        <taxon>Agaricomycotina</taxon>
        <taxon>Agaricomycetes</taxon>
        <taxon>Agaricomycetidae</taxon>
        <taxon>Jaapiales</taxon>
        <taxon>Jaapiaceae</taxon>
        <taxon>Jaapia</taxon>
    </lineage>
</organism>
<protein>
    <submittedName>
        <fullName evidence="2">Uncharacterized protein</fullName>
    </submittedName>
</protein>
<dbReference type="AlphaFoldDB" id="A0A067PLE5"/>
<evidence type="ECO:0000313" key="2">
    <source>
        <dbReference type="EMBL" id="KDQ54655.1"/>
    </source>
</evidence>
<dbReference type="HOGENOM" id="CLU_2886111_0_0_1"/>
<dbReference type="Proteomes" id="UP000027265">
    <property type="component" value="Unassembled WGS sequence"/>
</dbReference>
<dbReference type="InParanoid" id="A0A067PLE5"/>
<dbReference type="EMBL" id="KL197728">
    <property type="protein sequence ID" value="KDQ54655.1"/>
    <property type="molecule type" value="Genomic_DNA"/>
</dbReference>
<feature type="region of interest" description="Disordered" evidence="1">
    <location>
        <begin position="38"/>
        <end position="63"/>
    </location>
</feature>
<proteinExistence type="predicted"/>